<dbReference type="OrthoDB" id="341300at2759"/>
<dbReference type="InterPro" id="IPR036866">
    <property type="entry name" value="RibonucZ/Hydroxyglut_hydro"/>
</dbReference>
<dbReference type="STRING" id="27349.A0A0L6UJA5"/>
<organism evidence="2 3">
    <name type="scientific">Puccinia sorghi</name>
    <dbReference type="NCBI Taxonomy" id="27349"/>
    <lineage>
        <taxon>Eukaryota</taxon>
        <taxon>Fungi</taxon>
        <taxon>Dikarya</taxon>
        <taxon>Basidiomycota</taxon>
        <taxon>Pucciniomycotina</taxon>
        <taxon>Pucciniomycetes</taxon>
        <taxon>Pucciniales</taxon>
        <taxon>Pucciniaceae</taxon>
        <taxon>Puccinia</taxon>
    </lineage>
</organism>
<name>A0A0L6UJA5_9BASI</name>
<evidence type="ECO:0000313" key="2">
    <source>
        <dbReference type="EMBL" id="KNZ48636.1"/>
    </source>
</evidence>
<dbReference type="VEuPathDB" id="FungiDB:VP01_551g2"/>
<proteinExistence type="predicted"/>
<dbReference type="AlphaFoldDB" id="A0A0L6UJA5"/>
<keyword evidence="3" id="KW-1185">Reference proteome</keyword>
<dbReference type="Proteomes" id="UP000037035">
    <property type="component" value="Unassembled WGS sequence"/>
</dbReference>
<accession>A0A0L6UJA5</accession>
<dbReference type="PANTHER" id="PTHR42663:SF6">
    <property type="entry name" value="HYDROLASE C777.06C-RELATED"/>
    <property type="match status" value="1"/>
</dbReference>
<evidence type="ECO:0000256" key="1">
    <source>
        <dbReference type="SAM" id="MobiDB-lite"/>
    </source>
</evidence>
<protein>
    <submittedName>
        <fullName evidence="2">Uncharacterized protein</fullName>
    </submittedName>
</protein>
<dbReference type="Gene3D" id="3.60.15.10">
    <property type="entry name" value="Ribonuclease Z/Hydroxyacylglutathione hydrolase-like"/>
    <property type="match status" value="1"/>
</dbReference>
<sequence length="112" mass="12542">MTRGMEARMERDGTGTSGQVPSIGCLTEPNGQGCRCCGSRDRKDQRRNTSALVRILNYDPPAPLVSKLPHQESNFTRNILIDVGKSFCEAAREHFPKHRIRKLDAVLLTHPQ</sequence>
<evidence type="ECO:0000313" key="3">
    <source>
        <dbReference type="Proteomes" id="UP000037035"/>
    </source>
</evidence>
<feature type="compositionally biased region" description="Basic and acidic residues" evidence="1">
    <location>
        <begin position="1"/>
        <end position="13"/>
    </location>
</feature>
<dbReference type="EMBL" id="LAVV01010741">
    <property type="protein sequence ID" value="KNZ48636.1"/>
    <property type="molecule type" value="Genomic_DNA"/>
</dbReference>
<feature type="region of interest" description="Disordered" evidence="1">
    <location>
        <begin position="1"/>
        <end position="28"/>
    </location>
</feature>
<gene>
    <name evidence="2" type="ORF">VP01_551g2</name>
</gene>
<comment type="caution">
    <text evidence="2">The sequence shown here is derived from an EMBL/GenBank/DDBJ whole genome shotgun (WGS) entry which is preliminary data.</text>
</comment>
<reference evidence="2 3" key="1">
    <citation type="submission" date="2015-08" db="EMBL/GenBank/DDBJ databases">
        <title>Next Generation Sequencing and Analysis of the Genome of Puccinia sorghi L Schw, the Causal Agent of Maize Common Rust.</title>
        <authorList>
            <person name="Rochi L."/>
            <person name="Burguener G."/>
            <person name="Darino M."/>
            <person name="Turjanski A."/>
            <person name="Kreff E."/>
            <person name="Dieguez M.J."/>
            <person name="Sacco F."/>
        </authorList>
    </citation>
    <scope>NUCLEOTIDE SEQUENCE [LARGE SCALE GENOMIC DNA]</scope>
    <source>
        <strain evidence="2 3">RO10H11247</strain>
    </source>
</reference>
<dbReference type="PANTHER" id="PTHR42663">
    <property type="entry name" value="HYDROLASE C777.06C-RELATED-RELATED"/>
    <property type="match status" value="1"/>
</dbReference>